<comment type="subcellular location">
    <subcellularLocation>
        <location evidence="1">Membrane</location>
        <topology evidence="1">Single-pass membrane protein</topology>
    </subcellularLocation>
</comment>
<protein>
    <submittedName>
        <fullName evidence="8">Autotransporter secretion inner membrane protein TamB</fullName>
    </submittedName>
</protein>
<sequence>MAHPFRHRPRVLNVLAALWALSRTLIWIPLWLIGLVLFSLGLALSPWGTDMLLEQGESRGWLSYDAVEGAPLDTFHIQGLQFAAGPANVQVADLRLAWAEDCVLSGSLCLDDLSIDGARLVLEEGTPAEANDTPADENGGGTPAIKLPFPVDLRRLSLTDVDIELSDGTHLGWENFQTGAFARDERVELAPTRLTSPYVSSPPTPGEALAPSNESRSDTTHRITASAIDASISAQSPLRTSADTTRAEAEETPLDARDRLTLPEIRLPIGFDIPELTIEDFRLNGPTDYQVERLALTASGEGHRVAIDPLTIESQDAEISLGADIELRDDYPLKARLQGELFLPDIMPELAGETVTLDLNGSLAELDMALATQGPVALQLDGELDALDPGVPFALELRSEQLQWPLDTGEREDESATDSVYLLQGVNLQAKGDLQGYSTSVSMQASGPQFPETQLAMTGTGDLEQFQWLSLILDTERGSLESQGQAGWSEGLDIGAQLRVEDLDPSQFTEAIAGRINGESHLRFAQTDGGGWQLDIPELGLDGELQSLPFTLDAALSGNSDMQWQVDHLDFRQGDNRLTAQGEVANRLDLQGELDIARLDTLSNGLGGSIRGDIVLGGTFDTPQLDLDVQGDSLRFAENRIESLSLNADIRGIDDPQLNADLNASDIVSGSQRLDSVTLGLSGRLSDHRLTLDANADDTMQLSRAEMVLSGGVNADRTRYQGRIDPLSLATRQGDIQLDESIDFAVNLDAGRLQAQPFCLRRETGGHLCLTEPLEASAESGRVVIALDELPMDLLTDSLPEGWSVSGDTQGDVTATWRQGGARWSLDTEVDSHLSLSGVDAYGQPWELPESRLALRSEATQDQADLALDLSLAEAGDMGLDLTIDQPMEVGDLSGTLSLNDIRLTPYQAFVTGMDELEGEISGNVDITGNLETPDMDGMVQLSGLRASGGELPLDVSNGELNIELAGDRGTIGGFIDAEEGRLELDGNAEWPSRDDWQAAIDIDGRDSPLLIDMPEFGRLRVAPDLAIAANPSRLQIRGNVDVPWARLEIGQRPASAVSPSSDEVIISERDDQEARQAANETDDEGADTATSETMADAGMQMDMQIDLSLGPDMLLEAYGLESGLRGNLEVRQSSGPLQLFGDVSLVDGRFSAYGQELLIRRGKVLFSGPPDQPLLDFEAIRDPDVTEDGVIAGLRVSGPAESPQLRVFSEPAMDETRALSYLLRGRAPEDGDADGALTSALIGLSLSRTGSTVGQLGQVFGVDDLALDTTGTGDDSQVVVSGYVFDDLKVSYGVGIFSPIAELTLRYTLWRNLYLEAVSGAAQAVDLVYRFSLGKAPNAP</sequence>
<evidence type="ECO:0000313" key="9">
    <source>
        <dbReference type="Proteomes" id="UP000198500"/>
    </source>
</evidence>
<evidence type="ECO:0000256" key="5">
    <source>
        <dbReference type="SAM" id="MobiDB-lite"/>
    </source>
</evidence>
<feature type="domain" description="Translocation and assembly module TamB C-terminal" evidence="7">
    <location>
        <begin position="977"/>
        <end position="1332"/>
    </location>
</feature>
<evidence type="ECO:0000256" key="3">
    <source>
        <dbReference type="ARBA" id="ARBA00022989"/>
    </source>
</evidence>
<evidence type="ECO:0000256" key="1">
    <source>
        <dbReference type="ARBA" id="ARBA00004167"/>
    </source>
</evidence>
<keyword evidence="3 6" id="KW-1133">Transmembrane helix</keyword>
<dbReference type="Proteomes" id="UP000198500">
    <property type="component" value="Unassembled WGS sequence"/>
</dbReference>
<dbReference type="STRING" id="574349.SAMN05443545_105277"/>
<dbReference type="RefSeq" id="WP_229806411.1">
    <property type="nucleotide sequence ID" value="NZ_BMXH01000003.1"/>
</dbReference>
<keyword evidence="4 6" id="KW-0472">Membrane</keyword>
<evidence type="ECO:0000256" key="2">
    <source>
        <dbReference type="ARBA" id="ARBA00022692"/>
    </source>
</evidence>
<dbReference type="InterPro" id="IPR007452">
    <property type="entry name" value="TamB_C"/>
</dbReference>
<feature type="transmembrane region" description="Helical" evidence="6">
    <location>
        <begin position="12"/>
        <end position="44"/>
    </location>
</feature>
<evidence type="ECO:0000256" key="4">
    <source>
        <dbReference type="ARBA" id="ARBA00023136"/>
    </source>
</evidence>
<dbReference type="PANTHER" id="PTHR36985">
    <property type="entry name" value="TRANSLOCATION AND ASSEMBLY MODULE SUBUNIT TAMB"/>
    <property type="match status" value="1"/>
</dbReference>
<proteinExistence type="predicted"/>
<name>A0A1H3BN58_9GAMM</name>
<evidence type="ECO:0000313" key="8">
    <source>
        <dbReference type="EMBL" id="SDX43432.1"/>
    </source>
</evidence>
<organism evidence="8 9">
    <name type="scientific">Aidingimonas halophila</name>
    <dbReference type="NCBI Taxonomy" id="574349"/>
    <lineage>
        <taxon>Bacteria</taxon>
        <taxon>Pseudomonadati</taxon>
        <taxon>Pseudomonadota</taxon>
        <taxon>Gammaproteobacteria</taxon>
        <taxon>Oceanospirillales</taxon>
        <taxon>Halomonadaceae</taxon>
        <taxon>Aidingimonas</taxon>
    </lineage>
</organism>
<reference evidence="8 9" key="1">
    <citation type="submission" date="2016-10" db="EMBL/GenBank/DDBJ databases">
        <authorList>
            <person name="de Groot N.N."/>
        </authorList>
    </citation>
    <scope>NUCLEOTIDE SEQUENCE [LARGE SCALE GENOMIC DNA]</scope>
    <source>
        <strain evidence="8 9">DSM 19219</strain>
    </source>
</reference>
<feature type="compositionally biased region" description="Low complexity" evidence="5">
    <location>
        <begin position="223"/>
        <end position="236"/>
    </location>
</feature>
<dbReference type="GO" id="GO:0009306">
    <property type="term" value="P:protein secretion"/>
    <property type="evidence" value="ECO:0007669"/>
    <property type="project" value="InterPro"/>
</dbReference>
<feature type="region of interest" description="Disordered" evidence="5">
    <location>
        <begin position="1052"/>
        <end position="1090"/>
    </location>
</feature>
<feature type="region of interest" description="Disordered" evidence="5">
    <location>
        <begin position="195"/>
        <end position="252"/>
    </location>
</feature>
<evidence type="ECO:0000256" key="6">
    <source>
        <dbReference type="SAM" id="Phobius"/>
    </source>
</evidence>
<dbReference type="EMBL" id="FNNI01000005">
    <property type="protein sequence ID" value="SDX43432.1"/>
    <property type="molecule type" value="Genomic_DNA"/>
</dbReference>
<accession>A0A1H3BN58</accession>
<gene>
    <name evidence="8" type="ORF">SAMN05443545_105277</name>
</gene>
<evidence type="ECO:0000259" key="7">
    <source>
        <dbReference type="Pfam" id="PF04357"/>
    </source>
</evidence>
<dbReference type="GO" id="GO:0005886">
    <property type="term" value="C:plasma membrane"/>
    <property type="evidence" value="ECO:0007669"/>
    <property type="project" value="InterPro"/>
</dbReference>
<dbReference type="Pfam" id="PF04357">
    <property type="entry name" value="TamB"/>
    <property type="match status" value="1"/>
</dbReference>
<dbReference type="GO" id="GO:0097347">
    <property type="term" value="C:TAM protein secretion complex"/>
    <property type="evidence" value="ECO:0007669"/>
    <property type="project" value="TreeGrafter"/>
</dbReference>
<keyword evidence="9" id="KW-1185">Reference proteome</keyword>
<dbReference type="PANTHER" id="PTHR36985:SF1">
    <property type="entry name" value="TRANSLOCATION AND ASSEMBLY MODULE SUBUNIT TAMB"/>
    <property type="match status" value="1"/>
</dbReference>
<keyword evidence="2 6" id="KW-0812">Transmembrane</keyword>